<keyword evidence="5" id="KW-0238">DNA-binding</keyword>
<dbReference type="Pfam" id="PF00249">
    <property type="entry name" value="Myb_DNA-binding"/>
    <property type="match status" value="2"/>
</dbReference>
<keyword evidence="2" id="KW-0507">mRNA processing</keyword>
<keyword evidence="13" id="KW-1185">Reference proteome</keyword>
<dbReference type="PANTHER" id="PTHR45885:SF1">
    <property type="entry name" value="CELL DIVISION CYCLE 5-LIKE PROTEIN"/>
    <property type="match status" value="1"/>
</dbReference>
<feature type="domain" description="SANT" evidence="10">
    <location>
        <begin position="13"/>
        <end position="60"/>
    </location>
</feature>
<feature type="domain" description="Myb-like" evidence="9">
    <location>
        <begin position="69"/>
        <end position="113"/>
    </location>
</feature>
<protein>
    <submittedName>
        <fullName evidence="12">CDC5 cell division cycle 5-like protein</fullName>
    </submittedName>
</protein>
<feature type="domain" description="Myb-like" evidence="9">
    <location>
        <begin position="18"/>
        <end position="61"/>
    </location>
</feature>
<feature type="domain" description="HTH myb-type" evidence="11">
    <location>
        <begin position="18"/>
        <end position="65"/>
    </location>
</feature>
<evidence type="ECO:0000313" key="12">
    <source>
        <dbReference type="EMBL" id="KAF6004618.1"/>
    </source>
</evidence>
<evidence type="ECO:0000259" key="9">
    <source>
        <dbReference type="PROSITE" id="PS50090"/>
    </source>
</evidence>
<dbReference type="GO" id="GO:0005681">
    <property type="term" value="C:spliceosomal complex"/>
    <property type="evidence" value="ECO:0007669"/>
    <property type="project" value="UniProtKB-KW"/>
</dbReference>
<dbReference type="InterPro" id="IPR047242">
    <property type="entry name" value="CDC5L/Cef1"/>
</dbReference>
<dbReference type="InterPro" id="IPR017930">
    <property type="entry name" value="Myb_dom"/>
</dbReference>
<keyword evidence="12" id="KW-0131">Cell cycle</keyword>
<dbReference type="Proteomes" id="UP000530660">
    <property type="component" value="Unassembled WGS sequence"/>
</dbReference>
<dbReference type="GO" id="GO:0051301">
    <property type="term" value="P:cell division"/>
    <property type="evidence" value="ECO:0007669"/>
    <property type="project" value="UniProtKB-KW"/>
</dbReference>
<feature type="domain" description="HTH myb-type" evidence="11">
    <location>
        <begin position="71"/>
        <end position="117"/>
    </location>
</feature>
<feature type="region of interest" description="Disordered" evidence="8">
    <location>
        <begin position="194"/>
        <end position="216"/>
    </location>
</feature>
<feature type="region of interest" description="Disordered" evidence="8">
    <location>
        <begin position="120"/>
        <end position="146"/>
    </location>
</feature>
<keyword evidence="4" id="KW-0677">Repeat</keyword>
<sequence>MRGKATPKRVRTEGTADWSPAEEQVLRAAVEKYGTNQWGRVASLLPNKAPSQCQEHFYNHLDPALKGAGGWSVDEDRLLLQLGRTLSAQWQTVALLLPGRTAEACAQRYTQLTQTLDRNCTPQVDHGVPELKQDPDKTQREVSEGRTRTLPALQRVRPPDPDAAVPAYRDGTSPAEREMLKHAGVRLYGNPDVLVSKSRNANPSKGTASKRASQAVEEDVPAGADSIFATANDPERHCVALLVSKAWHEIRSSGTRPRVPTWDPNFCAMLAERTALRDQLCALMPTAADIETDSKQQWNVDRAVWSGEWIYLPTAVGAMDLEEALAQARSTPTDLFDSSSCAKGDRPLRILSERKHRLEALACIHEALRALFPPNPLTRVSRIPRMKPSAETVTLIDSALAEDDAGPWLEAIREASTQARRSSSLPSSPHGATEEDVT</sequence>
<evidence type="ECO:0000259" key="10">
    <source>
        <dbReference type="PROSITE" id="PS51293"/>
    </source>
</evidence>
<dbReference type="Gene3D" id="1.10.10.60">
    <property type="entry name" value="Homeodomain-like"/>
    <property type="match status" value="2"/>
</dbReference>
<feature type="region of interest" description="Disordered" evidence="8">
    <location>
        <begin position="414"/>
        <end position="438"/>
    </location>
</feature>
<evidence type="ECO:0000256" key="4">
    <source>
        <dbReference type="ARBA" id="ARBA00022737"/>
    </source>
</evidence>
<keyword evidence="3" id="KW-0747">Spliceosome</keyword>
<dbReference type="OrthoDB" id="1410009at2759"/>
<feature type="compositionally biased region" description="Basic and acidic residues" evidence="8">
    <location>
        <begin position="127"/>
        <end position="146"/>
    </location>
</feature>
<keyword evidence="7" id="KW-0539">Nucleus</keyword>
<dbReference type="GO" id="GO:0003677">
    <property type="term" value="F:DNA binding"/>
    <property type="evidence" value="ECO:0007669"/>
    <property type="project" value="UniProtKB-KW"/>
</dbReference>
<dbReference type="InterPro" id="IPR017884">
    <property type="entry name" value="SANT_dom"/>
</dbReference>
<feature type="compositionally biased region" description="Polar residues" evidence="8">
    <location>
        <begin position="415"/>
        <end position="427"/>
    </location>
</feature>
<evidence type="ECO:0000256" key="5">
    <source>
        <dbReference type="ARBA" id="ARBA00023125"/>
    </source>
</evidence>
<dbReference type="AlphaFoldDB" id="A0A7J7INL6"/>
<reference evidence="12 13" key="1">
    <citation type="journal article" date="2020" name="J. Phycol.">
        <title>Comparative genome analysis reveals Cyanidiococcus gen. nov., a new extremophilic red algal genus sister to Cyanidioschyzon (Cyanidioschyzonaceae, Rhodophyta).</title>
        <authorList>
            <person name="Liu S.-L."/>
            <person name="Chiang Y.-R."/>
            <person name="Yoon H.S."/>
            <person name="Fu H.-Y."/>
        </authorList>
    </citation>
    <scope>NUCLEOTIDE SEQUENCE [LARGE SCALE GENOMIC DNA]</scope>
    <source>
        <strain evidence="12 13">THAL066</strain>
    </source>
</reference>
<dbReference type="CDD" id="cd00167">
    <property type="entry name" value="SANT"/>
    <property type="match status" value="1"/>
</dbReference>
<comment type="caution">
    <text evidence="12">The sequence shown here is derived from an EMBL/GenBank/DDBJ whole genome shotgun (WGS) entry which is preliminary data.</text>
</comment>
<proteinExistence type="inferred from homology"/>
<dbReference type="InterPro" id="IPR009057">
    <property type="entry name" value="Homeodomain-like_sf"/>
</dbReference>
<dbReference type="PROSITE" id="PS51294">
    <property type="entry name" value="HTH_MYB"/>
    <property type="match status" value="2"/>
</dbReference>
<keyword evidence="6" id="KW-0508">mRNA splicing</keyword>
<dbReference type="GO" id="GO:0000398">
    <property type="term" value="P:mRNA splicing, via spliceosome"/>
    <property type="evidence" value="ECO:0007669"/>
    <property type="project" value="InterPro"/>
</dbReference>
<dbReference type="PROSITE" id="PS50090">
    <property type="entry name" value="MYB_LIKE"/>
    <property type="match status" value="2"/>
</dbReference>
<evidence type="ECO:0000313" key="13">
    <source>
        <dbReference type="Proteomes" id="UP000530660"/>
    </source>
</evidence>
<dbReference type="SUPFAM" id="SSF46689">
    <property type="entry name" value="Homeodomain-like"/>
    <property type="match status" value="1"/>
</dbReference>
<evidence type="ECO:0000256" key="2">
    <source>
        <dbReference type="ARBA" id="ARBA00022664"/>
    </source>
</evidence>
<evidence type="ECO:0000256" key="3">
    <source>
        <dbReference type="ARBA" id="ARBA00022728"/>
    </source>
</evidence>
<dbReference type="SMART" id="SM00717">
    <property type="entry name" value="SANT"/>
    <property type="match status" value="2"/>
</dbReference>
<dbReference type="GO" id="GO:0000974">
    <property type="term" value="C:Prp19 complex"/>
    <property type="evidence" value="ECO:0007669"/>
    <property type="project" value="InterPro"/>
</dbReference>
<dbReference type="EMBL" id="VWRR01000003">
    <property type="protein sequence ID" value="KAF6004618.1"/>
    <property type="molecule type" value="Genomic_DNA"/>
</dbReference>
<name>A0A7J7INL6_9RHOD</name>
<evidence type="ECO:0000256" key="6">
    <source>
        <dbReference type="ARBA" id="ARBA00023187"/>
    </source>
</evidence>
<keyword evidence="12" id="KW-0132">Cell division</keyword>
<dbReference type="InterPro" id="IPR001005">
    <property type="entry name" value="SANT/Myb"/>
</dbReference>
<evidence type="ECO:0000259" key="11">
    <source>
        <dbReference type="PROSITE" id="PS51294"/>
    </source>
</evidence>
<evidence type="ECO:0000256" key="8">
    <source>
        <dbReference type="SAM" id="MobiDB-lite"/>
    </source>
</evidence>
<dbReference type="PANTHER" id="PTHR45885">
    <property type="entry name" value="CELL DIVISION CYCLE 5-LIKE PROTEIN"/>
    <property type="match status" value="1"/>
</dbReference>
<accession>A0A7J7INL6</accession>
<organism evidence="12 13">
    <name type="scientific">Cyanidiococcus yangmingshanensis</name>
    <dbReference type="NCBI Taxonomy" id="2690220"/>
    <lineage>
        <taxon>Eukaryota</taxon>
        <taxon>Rhodophyta</taxon>
        <taxon>Bangiophyceae</taxon>
        <taxon>Cyanidiales</taxon>
        <taxon>Cyanidiaceae</taxon>
        <taxon>Cyanidiococcus</taxon>
    </lineage>
</organism>
<gene>
    <name evidence="12" type="primary">CDC5L</name>
    <name evidence="12" type="ORF">F1559_004780</name>
</gene>
<comment type="similarity">
    <text evidence="1">Belongs to the CEF1 family.</text>
</comment>
<evidence type="ECO:0000256" key="7">
    <source>
        <dbReference type="ARBA" id="ARBA00023242"/>
    </source>
</evidence>
<dbReference type="PROSITE" id="PS51293">
    <property type="entry name" value="SANT"/>
    <property type="match status" value="1"/>
</dbReference>
<feature type="compositionally biased region" description="Polar residues" evidence="8">
    <location>
        <begin position="197"/>
        <end position="212"/>
    </location>
</feature>
<evidence type="ECO:0000256" key="1">
    <source>
        <dbReference type="ARBA" id="ARBA00010506"/>
    </source>
</evidence>